<evidence type="ECO:0000256" key="1">
    <source>
        <dbReference type="ARBA" id="ARBA00004651"/>
    </source>
</evidence>
<evidence type="ECO:0000256" key="7">
    <source>
        <dbReference type="ARBA" id="ARBA00023136"/>
    </source>
</evidence>
<feature type="transmembrane region" description="Helical" evidence="8">
    <location>
        <begin position="51"/>
        <end position="71"/>
    </location>
</feature>
<keyword evidence="5 8" id="KW-0812">Transmembrane</keyword>
<feature type="transmembrane region" description="Helical" evidence="8">
    <location>
        <begin position="166"/>
        <end position="186"/>
    </location>
</feature>
<evidence type="ECO:0000256" key="5">
    <source>
        <dbReference type="ARBA" id="ARBA00022692"/>
    </source>
</evidence>
<feature type="transmembrane region" description="Helical" evidence="8">
    <location>
        <begin position="319"/>
        <end position="350"/>
    </location>
</feature>
<keyword evidence="4" id="KW-1003">Cell membrane</keyword>
<evidence type="ECO:0000256" key="8">
    <source>
        <dbReference type="SAM" id="Phobius"/>
    </source>
</evidence>
<evidence type="ECO:0000313" key="10">
    <source>
        <dbReference type="Proteomes" id="UP000239241"/>
    </source>
</evidence>
<dbReference type="Proteomes" id="UP000239241">
    <property type="component" value="Unassembled WGS sequence"/>
</dbReference>
<comment type="caution">
    <text evidence="9">The sequence shown here is derived from an EMBL/GenBank/DDBJ whole genome shotgun (WGS) entry which is preliminary data.</text>
</comment>
<evidence type="ECO:0000256" key="2">
    <source>
        <dbReference type="ARBA" id="ARBA00009773"/>
    </source>
</evidence>
<keyword evidence="6 8" id="KW-1133">Transmembrane helix</keyword>
<feature type="transmembrane region" description="Helical" evidence="8">
    <location>
        <begin position="224"/>
        <end position="243"/>
    </location>
</feature>
<evidence type="ECO:0000256" key="6">
    <source>
        <dbReference type="ARBA" id="ARBA00022989"/>
    </source>
</evidence>
<gene>
    <name evidence="9" type="ORF">C5E16_07790</name>
</gene>
<name>A0A2S5VU29_9MICO</name>
<dbReference type="PANTHER" id="PTHR21716">
    <property type="entry name" value="TRANSMEMBRANE PROTEIN"/>
    <property type="match status" value="1"/>
</dbReference>
<proteinExistence type="inferred from homology"/>
<dbReference type="GO" id="GO:0005886">
    <property type="term" value="C:plasma membrane"/>
    <property type="evidence" value="ECO:0007669"/>
    <property type="project" value="UniProtKB-SubCell"/>
</dbReference>
<protein>
    <submittedName>
        <fullName evidence="9">AI-2E family transporter</fullName>
    </submittedName>
</protein>
<dbReference type="RefSeq" id="WP_104290191.1">
    <property type="nucleotide sequence ID" value="NZ_PSXY01000010.1"/>
</dbReference>
<sequence length="368" mass="37961">MSHPVEPAPEAPARGVTPGVLLAAEWSWRLLVIGIAVAAAVWLLLAVKEVVIPFLVGLLVCALLEPLVAGLRRRRWPAWVAITSTLLGTAVVISALVLLLVTEVRTGIPTLQREAMDRFDAARDLLAQPPFNVVPSDYDALVASAGKALESSREALLTGALDAGLGVGHLVTGALLAFFTIVIVLVDGRGIWRFVVGVFPRRARPAIDGAGRAGWGTLSAFTRVQIFVAAGNAVGIGLAAWLLGLPLAVPIAVVVFLASFIPVVGAIVSGAFAVVIALVFVGPLQAVIMLAAVIGVHLLESHVLQPLVMGGAVHVHPLAVVLAVAAGSYVGGVAGALFAVPFVATLNVMIRYIAGDRGKARTPAVGSV</sequence>
<dbReference type="GO" id="GO:0055085">
    <property type="term" value="P:transmembrane transport"/>
    <property type="evidence" value="ECO:0007669"/>
    <property type="project" value="TreeGrafter"/>
</dbReference>
<evidence type="ECO:0000256" key="3">
    <source>
        <dbReference type="ARBA" id="ARBA00022448"/>
    </source>
</evidence>
<feature type="transmembrane region" description="Helical" evidence="8">
    <location>
        <begin position="275"/>
        <end position="299"/>
    </location>
</feature>
<feature type="transmembrane region" description="Helical" evidence="8">
    <location>
        <begin position="249"/>
        <end position="268"/>
    </location>
</feature>
<keyword evidence="7 8" id="KW-0472">Membrane</keyword>
<evidence type="ECO:0000256" key="4">
    <source>
        <dbReference type="ARBA" id="ARBA00022475"/>
    </source>
</evidence>
<feature type="transmembrane region" description="Helical" evidence="8">
    <location>
        <begin position="78"/>
        <end position="101"/>
    </location>
</feature>
<comment type="similarity">
    <text evidence="2">Belongs to the autoinducer-2 exporter (AI-2E) (TC 2.A.86) family.</text>
</comment>
<accession>A0A2S5VU29</accession>
<dbReference type="AlphaFoldDB" id="A0A2S5VU29"/>
<comment type="subcellular location">
    <subcellularLocation>
        <location evidence="1">Cell membrane</location>
        <topology evidence="1">Multi-pass membrane protein</topology>
    </subcellularLocation>
</comment>
<dbReference type="PANTHER" id="PTHR21716:SF53">
    <property type="entry name" value="PERMEASE PERM-RELATED"/>
    <property type="match status" value="1"/>
</dbReference>
<dbReference type="Pfam" id="PF01594">
    <property type="entry name" value="AI-2E_transport"/>
    <property type="match status" value="1"/>
</dbReference>
<evidence type="ECO:0000313" key="9">
    <source>
        <dbReference type="EMBL" id="PPF68051.1"/>
    </source>
</evidence>
<dbReference type="InterPro" id="IPR002549">
    <property type="entry name" value="AI-2E-like"/>
</dbReference>
<keyword evidence="3" id="KW-0813">Transport</keyword>
<reference evidence="9 10" key="1">
    <citation type="submission" date="2018-02" db="EMBL/GenBank/DDBJ databases">
        <title>Bacteriophage NCPPB3778 and a type I-E CRISPR drive the evolution of the US Biological Select Agent, Rathayibacter toxicus.</title>
        <authorList>
            <person name="Davis E.W.II."/>
            <person name="Tabima J.F."/>
            <person name="Weisberg A.J."/>
            <person name="Lopes L.D."/>
            <person name="Wiseman M.S."/>
            <person name="Wiseman M.S."/>
            <person name="Pupko T."/>
            <person name="Belcher M.S."/>
            <person name="Sechler A.J."/>
            <person name="Tancos M.A."/>
            <person name="Schroeder B.K."/>
            <person name="Murray T.D."/>
            <person name="Luster D.G."/>
            <person name="Schneider W.L."/>
            <person name="Rogers E."/>
            <person name="Andreote F.D."/>
            <person name="Grunwald N.J."/>
            <person name="Putnam M.L."/>
            <person name="Chang J.H."/>
        </authorList>
    </citation>
    <scope>NUCLEOTIDE SEQUENCE [LARGE SCALE GENOMIC DNA]</scope>
    <source>
        <strain evidence="9 10">AY1B3</strain>
    </source>
</reference>
<dbReference type="EMBL" id="PSXY01000010">
    <property type="protein sequence ID" value="PPF68051.1"/>
    <property type="molecule type" value="Genomic_DNA"/>
</dbReference>
<feature type="transmembrane region" description="Helical" evidence="8">
    <location>
        <begin position="26"/>
        <end position="45"/>
    </location>
</feature>
<organism evidence="9 10">
    <name type="scientific">Clavibacter michiganensis</name>
    <dbReference type="NCBI Taxonomy" id="28447"/>
    <lineage>
        <taxon>Bacteria</taxon>
        <taxon>Bacillati</taxon>
        <taxon>Actinomycetota</taxon>
        <taxon>Actinomycetes</taxon>
        <taxon>Micrococcales</taxon>
        <taxon>Microbacteriaceae</taxon>
        <taxon>Clavibacter</taxon>
    </lineage>
</organism>